<reference evidence="2" key="1">
    <citation type="submission" date="2021-03" db="EMBL/GenBank/DDBJ databases">
        <authorList>
            <person name="Tagirdzhanova G."/>
        </authorList>
    </citation>
    <scope>NUCLEOTIDE SEQUENCE</scope>
</reference>
<organism evidence="2 3">
    <name type="scientific">Imshaugia aleurites</name>
    <dbReference type="NCBI Taxonomy" id="172621"/>
    <lineage>
        <taxon>Eukaryota</taxon>
        <taxon>Fungi</taxon>
        <taxon>Dikarya</taxon>
        <taxon>Ascomycota</taxon>
        <taxon>Pezizomycotina</taxon>
        <taxon>Lecanoromycetes</taxon>
        <taxon>OSLEUM clade</taxon>
        <taxon>Lecanoromycetidae</taxon>
        <taxon>Lecanorales</taxon>
        <taxon>Lecanorineae</taxon>
        <taxon>Parmeliaceae</taxon>
        <taxon>Imshaugia</taxon>
    </lineage>
</organism>
<gene>
    <name evidence="2" type="ORF">IMSHALPRED_004107</name>
</gene>
<dbReference type="EMBL" id="CAJPDT010000002">
    <property type="protein sequence ID" value="CAF9906157.1"/>
    <property type="molecule type" value="Genomic_DNA"/>
</dbReference>
<feature type="region of interest" description="Disordered" evidence="1">
    <location>
        <begin position="105"/>
        <end position="152"/>
    </location>
</feature>
<evidence type="ECO:0000313" key="3">
    <source>
        <dbReference type="Proteomes" id="UP000664534"/>
    </source>
</evidence>
<feature type="compositionally biased region" description="Acidic residues" evidence="1">
    <location>
        <begin position="182"/>
        <end position="198"/>
    </location>
</feature>
<accession>A0A8H3HX78</accession>
<dbReference type="AlphaFoldDB" id="A0A8H3HX78"/>
<feature type="region of interest" description="Disordered" evidence="1">
    <location>
        <begin position="170"/>
        <end position="236"/>
    </location>
</feature>
<dbReference type="Proteomes" id="UP000664534">
    <property type="component" value="Unassembled WGS sequence"/>
</dbReference>
<comment type="caution">
    <text evidence="2">The sequence shown here is derived from an EMBL/GenBank/DDBJ whole genome shotgun (WGS) entry which is preliminary data.</text>
</comment>
<proteinExistence type="predicted"/>
<feature type="compositionally biased region" description="Basic and acidic residues" evidence="1">
    <location>
        <begin position="117"/>
        <end position="127"/>
    </location>
</feature>
<protein>
    <submittedName>
        <fullName evidence="2">Uncharacterized protein</fullName>
    </submittedName>
</protein>
<name>A0A8H3HX78_9LECA</name>
<keyword evidence="3" id="KW-1185">Reference proteome</keyword>
<evidence type="ECO:0000256" key="1">
    <source>
        <dbReference type="SAM" id="MobiDB-lite"/>
    </source>
</evidence>
<feature type="compositionally biased region" description="Basic and acidic residues" evidence="1">
    <location>
        <begin position="212"/>
        <end position="236"/>
    </location>
</feature>
<sequence length="303" mass="33378">MPCTTWECVRIDSPDETAVTDGAIKNSVGENREHEQKPTTEEIVDWLRERWGKDVQELEDVRKGVDTAQEDLQATDTLLKDFRLLVNEQLLKTKTLERGCGKVLQRDYRNGAPQKKSTTEKKREQAKRAFSSGDDDGDNGSGGPSGAGQKRWNITTLTATTHKPRTWFVDSPKDAAFVPPLDPDDEMEAGGDGCSEEEAGLKDGAQNEEEVKDNGRKPEFKSKPKQKSDVKPDKSRCQYLKAGPLSPVMNLHFSAMVSLDGSEIDDAEDAHEVPVDAAPLALGHDVGNLVTSKRPSYAKTAKI</sequence>
<evidence type="ECO:0000313" key="2">
    <source>
        <dbReference type="EMBL" id="CAF9906157.1"/>
    </source>
</evidence>